<dbReference type="Gene3D" id="3.40.30.10">
    <property type="entry name" value="Glutaredoxin"/>
    <property type="match status" value="1"/>
</dbReference>
<reference evidence="2 3" key="1">
    <citation type="submission" date="2018-03" db="EMBL/GenBank/DDBJ databases">
        <title>The Complete Genome of Celeribacter baekdonensis strain LH4, a Thiosulfate-Oxidizing Alphaproteobacterium Isolated from Gulf of Mexico Continental Slope Sediments.</title>
        <authorList>
            <person name="Flood B.E."/>
            <person name="Bailey J.V."/>
            <person name="Leprich D."/>
        </authorList>
    </citation>
    <scope>NUCLEOTIDE SEQUENCE [LARGE SCALE GENOMIC DNA]</scope>
    <source>
        <strain evidence="2 3">LH4</strain>
    </source>
</reference>
<dbReference type="EMBL" id="CP028475">
    <property type="protein sequence ID" value="AVW90517.1"/>
    <property type="molecule type" value="Genomic_DNA"/>
</dbReference>
<dbReference type="InterPro" id="IPR036249">
    <property type="entry name" value="Thioredoxin-like_sf"/>
</dbReference>
<feature type="chain" id="PRO_5015362977" description="SoxS protein" evidence="1">
    <location>
        <begin position="22"/>
        <end position="130"/>
    </location>
</feature>
<evidence type="ECO:0000313" key="3">
    <source>
        <dbReference type="Proteomes" id="UP000241447"/>
    </source>
</evidence>
<sequence>MLTKFLASIAALIVSILPAFATELVMVEQDGCAYCARWDAEISEIYPKTPEGKFAPLRRVDLRAPLPEDLTFKGPVIFTPTFVLVEDGIEQGRLEGYAGDEMFWAMLTITLRDHSDFDIEAVQATHTPKP</sequence>
<keyword evidence="1" id="KW-0732">Signal</keyword>
<evidence type="ECO:0000313" key="2">
    <source>
        <dbReference type="EMBL" id="AVW90517.1"/>
    </source>
</evidence>
<dbReference type="OrthoDB" id="7362982at2"/>
<gene>
    <name evidence="2" type="ORF">DA792_04975</name>
</gene>
<evidence type="ECO:0008006" key="4">
    <source>
        <dbReference type="Google" id="ProtNLM"/>
    </source>
</evidence>
<feature type="signal peptide" evidence="1">
    <location>
        <begin position="1"/>
        <end position="21"/>
    </location>
</feature>
<proteinExistence type="predicted"/>
<dbReference type="RefSeq" id="WP_107718632.1">
    <property type="nucleotide sequence ID" value="NZ_CAXBOP010000001.1"/>
</dbReference>
<dbReference type="KEGG" id="cbak:DA792_04975"/>
<evidence type="ECO:0000256" key="1">
    <source>
        <dbReference type="SAM" id="SignalP"/>
    </source>
</evidence>
<name>A0A2R4M075_9RHOB</name>
<protein>
    <recommendedName>
        <fullName evidence="4">SoxS protein</fullName>
    </recommendedName>
</protein>
<dbReference type="Proteomes" id="UP000241447">
    <property type="component" value="Chromosome"/>
</dbReference>
<organism evidence="2 3">
    <name type="scientific">Celeribacter baekdonensis</name>
    <dbReference type="NCBI Taxonomy" id="875171"/>
    <lineage>
        <taxon>Bacteria</taxon>
        <taxon>Pseudomonadati</taxon>
        <taxon>Pseudomonadota</taxon>
        <taxon>Alphaproteobacteria</taxon>
        <taxon>Rhodobacterales</taxon>
        <taxon>Roseobacteraceae</taxon>
        <taxon>Celeribacter</taxon>
    </lineage>
</organism>
<dbReference type="SUPFAM" id="SSF52833">
    <property type="entry name" value="Thioredoxin-like"/>
    <property type="match status" value="1"/>
</dbReference>
<dbReference type="AlphaFoldDB" id="A0A2R4M075"/>
<accession>A0A2R4M075</accession>